<dbReference type="Pfam" id="PF24097">
    <property type="entry name" value="TMD_POM152"/>
    <property type="match status" value="1"/>
</dbReference>
<dbReference type="Pfam" id="PF24312">
    <property type="entry name" value="Ig-like_POM152"/>
    <property type="match status" value="2"/>
</dbReference>
<evidence type="ECO:0000256" key="1">
    <source>
        <dbReference type="SAM" id="Phobius"/>
    </source>
</evidence>
<dbReference type="OrthoDB" id="5529162at2759"/>
<keyword evidence="1" id="KW-0812">Transmembrane</keyword>
<dbReference type="InterPro" id="IPR024420">
    <property type="entry name" value="TRAPP_III_complex_Trs85"/>
</dbReference>
<gene>
    <name evidence="6" type="ORF">PSACC_03215</name>
</gene>
<dbReference type="Pfam" id="PF23664">
    <property type="entry name" value="Ig_Pom152"/>
    <property type="match status" value="1"/>
</dbReference>
<name>A0A2H9TGU4_9FUNG</name>
<evidence type="ECO:0000313" key="6">
    <source>
        <dbReference type="EMBL" id="PJF16978.1"/>
    </source>
</evidence>
<evidence type="ECO:0000259" key="3">
    <source>
        <dbReference type="Pfam" id="PF24097"/>
    </source>
</evidence>
<feature type="domain" description="Nucleoporin POM152 Ig-like" evidence="4">
    <location>
        <begin position="662"/>
        <end position="742"/>
    </location>
</feature>
<evidence type="ECO:0000313" key="7">
    <source>
        <dbReference type="Proteomes" id="UP000240830"/>
    </source>
</evidence>
<feature type="domain" description="Nucleoporin POM152 immunoglobulin-like" evidence="2">
    <location>
        <begin position="462"/>
        <end position="558"/>
    </location>
</feature>
<dbReference type="Pfam" id="PF12739">
    <property type="entry name" value="TRAPPC-Trs85"/>
    <property type="match status" value="1"/>
</dbReference>
<dbReference type="GO" id="GO:0017056">
    <property type="term" value="F:structural constituent of nuclear pore"/>
    <property type="evidence" value="ECO:0007669"/>
    <property type="project" value="InterPro"/>
</dbReference>
<keyword evidence="1" id="KW-0472">Membrane</keyword>
<dbReference type="EMBL" id="MTSL01000199">
    <property type="protein sequence ID" value="PJF16978.1"/>
    <property type="molecule type" value="Genomic_DNA"/>
</dbReference>
<evidence type="ECO:0000259" key="5">
    <source>
        <dbReference type="Pfam" id="PF24527"/>
    </source>
</evidence>
<dbReference type="InterPro" id="IPR056541">
    <property type="entry name" value="Ig-like_POM152"/>
</dbReference>
<dbReference type="InterPro" id="IPR037701">
    <property type="entry name" value="Pom152"/>
</dbReference>
<feature type="transmembrane region" description="Helical" evidence="1">
    <location>
        <begin position="60"/>
        <end position="85"/>
    </location>
</feature>
<dbReference type="PANTHER" id="PTHR28206">
    <property type="entry name" value="NUCLEOPORIN POM152"/>
    <property type="match status" value="1"/>
</dbReference>
<dbReference type="STRING" id="1246581.A0A2H9TGU4"/>
<dbReference type="GO" id="GO:0006606">
    <property type="term" value="P:protein import into nucleus"/>
    <property type="evidence" value="ECO:0007669"/>
    <property type="project" value="TreeGrafter"/>
</dbReference>
<dbReference type="Pfam" id="PF24527">
    <property type="entry name" value="Ig-like_Pom152_9"/>
    <property type="match status" value="1"/>
</dbReference>
<accession>A0A2H9TGU4</accession>
<feature type="transmembrane region" description="Helical" evidence="1">
    <location>
        <begin position="31"/>
        <end position="53"/>
    </location>
</feature>
<sequence length="2039" mass="224163">MMLDAVGQRQCVLAIAVAVQCIKIYDRLHLNASLGIFLIKWITIETVLLLSLWRARIPRLTFSFILTLFFTILVCVFNVAVFAGVPGAIKFIRLHYMPLSATVEMVGIEHQDVDDIAGSKELLLEDNHLAGSYTVKFRPWAVGNFNPERKVLCLPNSTPMPNSQGLSEALRRPIVTSERSSKIGIPLFLSGVGPWTVTIIRDGSFYSEVIVKESAPSKSLTEIIVDQPGRFQISKLVDGNGSPGRIENVEPVEIASCPQARLDGLVIRHGVEMCNNASFPVKLWLSGHSPFTVFFETVNEKSTEQVVVSNVVPSATKSGLFSMWIYNLPGNPHLSQYLLRIAAIQDSTGRMHRYGIWDNGDAAIVNLVPPPSIKWAHLATNALKLKENEPHISLKAEMAGRSPFSLEIERPDGTSLQLTGIKDKSALIKASAPGTYRLKSFKDSMCEGKIDIQNEVSVQLVHAPTLHVTAETLKSPCRGDMGIAFKLNLTGEGPWKIQARQRNRNLKSDQVLEIKAQTPRLDYVWKPSLPGVYELDLVALSDLNFSKQPLKDLHFVQEISPAPDASFVRKSEIFSCVGNRIVLPVSFSGTAPWVLEYSILHPDGVANTLKLETSSVNVDLQLDEFTQGGRFVVTLVSVMDSFKCMGNISSQSVPVTVFAHPPSVGFSAAVDKIVNIREGTRDLVPITLTANKPPVTIHLRHPDGVETYKIDSHAVGIPLNKSGKWTIESVSDEFCQGIVLQPTVEVMMVPKPSAKFADSAAKLTCRLSENFKLVKASVSGSGTINLSYTVQYALDESGLRTAQKERKLVSGSAPYLALSSPSHAAPGFYRYDLISISDSSFSEQTLKGQSFVQQVLPDPAPHVLSALETPAFCYDPAHKRIGPFLLDFTGSELSGSLPVQFSYELLRGSNLSTKGTLTSTDSKIPIKFDVDGITAPGSYHLRVTRVENAFGCVWDLPPRMSTAAALKDKYALSVNVVERPSIASAPDQLDYFCVGDVARFELLGTGPWTVSYTLKDEAKSKKKTDTVSINRLNILLAESGTLVIHTVCNRHCCAEIPPTGLQYSVHSLPSAAISDGMQYLREGEETEFSVSLRGVPPFTFAYQRIDESGGRVVDTVTVNDVQSTEHRIKVSSSGTFRVVQIYSINSGPSSFSQCLKKTEKLNYTISTGTSGQSRHLFIRIASANSVHSYSHDNYFHYLEEKWSEIEAKKIPLEDSIEAMSVSCMDGVWQPKAYTTIDHPVACIHAVSADNNDALKWLLDSQQNLPHLLEPLAKRTISSDILHYFVLVRSAETVGGYRDTHVNELFSAMCRHFGHNTAQIIIHSGKVQDQDMLAWEGLMRSFVSQSLAVFMQNFVNSGTQAANSIKSPMVGLGFAGKLFSAGRKWLTNSSDGSNHLGSSFDSSEFLTRRAADFSILIGDWAEAQSIIDSLIDSITDGKASTVLRLLKILLLAVQQRPLDDLYRDIESLLSLGEKAVDSSIECASLIIRLFKISASIPEDLKLAILIYLTKLINDELEALTKIIPIKFENAAFVLKDCTYRLNSRPDPVAALELLDEFGSLVAREEQLLLMETLRMHSRHAPIHFLSVDPSSCYFTTCAISSLPEPCDSASTRAHLVEICNGISLALTTRIDIECLWLRHCSVSVCDSEILLLTIFFKNRISVPLTLSDISLQVLASDGTPHTISAIDDLAVIIEPLDATKTILRFMADFTGKALPNLILATINGIAPVSLSFKPHCSEFGEQSRLCVDRRVRSPRLQIDVEGVSTMTFNNQEIQATVVIWNTGTLPANNVILFSSGIDSFPAKGLPLGDITPGTSIEVPISFQIDILDANRLMILAAEANDISNGVFWNRAFTPQLSFTVNTIVTKSVLLLSVKNVSEHFLLNYCPVMCSADGWEITSQPDRLDIPPTHTSIFAFLLGSKQLEGINLVRGLSINSECYILGDSYRFSHILSEEMFGLLKSAKMLDPGEECAATCISPTLKLNAMKLPRDLDRPEDSQNPWRPRELGKALLEAGLDKGLSTISILLPSYVHSEKFSMYCDD</sequence>
<evidence type="ECO:0000259" key="4">
    <source>
        <dbReference type="Pfam" id="PF24312"/>
    </source>
</evidence>
<dbReference type="InterPro" id="IPR056540">
    <property type="entry name" value="TMD_POM152"/>
</dbReference>
<evidence type="ECO:0000259" key="2">
    <source>
        <dbReference type="Pfam" id="PF23664"/>
    </source>
</evidence>
<dbReference type="PANTHER" id="PTHR28206:SF1">
    <property type="entry name" value="NUCLEOPORIN POM152"/>
    <property type="match status" value="1"/>
</dbReference>
<dbReference type="InterPro" id="IPR056544">
    <property type="entry name" value="Ig_POM152"/>
</dbReference>
<reference evidence="6 7" key="1">
    <citation type="submission" date="2016-10" db="EMBL/GenBank/DDBJ databases">
        <title>The genome of Paramicrosporidium saccamoebae is the missing link in understanding Cryptomycota and Microsporidia evolution.</title>
        <authorList>
            <person name="Quandt C.A."/>
            <person name="Beaudet D."/>
            <person name="Corsaro D."/>
            <person name="Michel R."/>
            <person name="Corradi N."/>
            <person name="James T."/>
        </authorList>
    </citation>
    <scope>NUCLEOTIDE SEQUENCE [LARGE SCALE GENOMIC DNA]</scope>
    <source>
        <strain evidence="6 7">KSL3</strain>
    </source>
</reference>
<protein>
    <submittedName>
        <fullName evidence="6">Uncharacterized protein</fullName>
    </submittedName>
</protein>
<dbReference type="Proteomes" id="UP000240830">
    <property type="component" value="Unassembled WGS sequence"/>
</dbReference>
<feature type="domain" description="Nucleoporin POM152 N-terminal transmembrane" evidence="3">
    <location>
        <begin position="4"/>
        <end position="85"/>
    </location>
</feature>
<proteinExistence type="predicted"/>
<dbReference type="InterPro" id="IPR056543">
    <property type="entry name" value="Ig-like_POM152_9th"/>
</dbReference>
<dbReference type="GO" id="GO:0070762">
    <property type="term" value="C:nuclear pore transmembrane ring"/>
    <property type="evidence" value="ECO:0007669"/>
    <property type="project" value="TreeGrafter"/>
</dbReference>
<keyword evidence="7" id="KW-1185">Reference proteome</keyword>
<feature type="domain" description="Nucleoporin POM152 ninth Ig-like" evidence="5">
    <location>
        <begin position="980"/>
        <end position="1050"/>
    </location>
</feature>
<dbReference type="GO" id="GO:0006999">
    <property type="term" value="P:nuclear pore organization"/>
    <property type="evidence" value="ECO:0007669"/>
    <property type="project" value="TreeGrafter"/>
</dbReference>
<feature type="domain" description="Nucleoporin POM152 Ig-like" evidence="4">
    <location>
        <begin position="372"/>
        <end position="452"/>
    </location>
</feature>
<keyword evidence="1" id="KW-1133">Transmembrane helix</keyword>
<comment type="caution">
    <text evidence="6">The sequence shown here is derived from an EMBL/GenBank/DDBJ whole genome shotgun (WGS) entry which is preliminary data.</text>
</comment>
<organism evidence="6 7">
    <name type="scientific">Paramicrosporidium saccamoebae</name>
    <dbReference type="NCBI Taxonomy" id="1246581"/>
    <lineage>
        <taxon>Eukaryota</taxon>
        <taxon>Fungi</taxon>
        <taxon>Fungi incertae sedis</taxon>
        <taxon>Cryptomycota</taxon>
        <taxon>Cryptomycota incertae sedis</taxon>
        <taxon>Paramicrosporidium</taxon>
    </lineage>
</organism>